<dbReference type="STRING" id="1036808.A0A0C2Z4Y9"/>
<proteinExistence type="predicted"/>
<dbReference type="Pfam" id="PF00271">
    <property type="entry name" value="Helicase_C"/>
    <property type="match status" value="1"/>
</dbReference>
<gene>
    <name evidence="9" type="ORF">SCLCIDRAFT_1144143</name>
</gene>
<dbReference type="Gene3D" id="3.40.50.300">
    <property type="entry name" value="P-loop containing nucleotide triphosphate hydrolases"/>
    <property type="match status" value="1"/>
</dbReference>
<dbReference type="InterPro" id="IPR038718">
    <property type="entry name" value="SNF2-like_sf"/>
</dbReference>
<keyword evidence="2" id="KW-0547">Nucleotide-binding</keyword>
<evidence type="ECO:0000313" key="9">
    <source>
        <dbReference type="EMBL" id="KIM57018.1"/>
    </source>
</evidence>
<dbReference type="AlphaFoldDB" id="A0A0C2Z4Y9"/>
<dbReference type="InParanoid" id="A0A0C2Z4Y9"/>
<feature type="domain" description="Helicase C-terminal" evidence="8">
    <location>
        <begin position="404"/>
        <end position="559"/>
    </location>
</feature>
<comment type="subcellular location">
    <subcellularLocation>
        <location evidence="1">Nucleus</location>
    </subcellularLocation>
</comment>
<dbReference type="GO" id="GO:0005524">
    <property type="term" value="F:ATP binding"/>
    <property type="evidence" value="ECO:0007669"/>
    <property type="project" value="InterPro"/>
</dbReference>
<dbReference type="InterPro" id="IPR049730">
    <property type="entry name" value="SNF2/RAD54-like_C"/>
</dbReference>
<dbReference type="SMART" id="SM00490">
    <property type="entry name" value="HELICc"/>
    <property type="match status" value="1"/>
</dbReference>
<dbReference type="InterPro" id="IPR002464">
    <property type="entry name" value="DNA/RNA_helicase_DEAH_CS"/>
</dbReference>
<evidence type="ECO:0000313" key="10">
    <source>
        <dbReference type="Proteomes" id="UP000053989"/>
    </source>
</evidence>
<organism evidence="9 10">
    <name type="scientific">Scleroderma citrinum Foug A</name>
    <dbReference type="NCBI Taxonomy" id="1036808"/>
    <lineage>
        <taxon>Eukaryota</taxon>
        <taxon>Fungi</taxon>
        <taxon>Dikarya</taxon>
        <taxon>Basidiomycota</taxon>
        <taxon>Agaricomycotina</taxon>
        <taxon>Agaricomycetes</taxon>
        <taxon>Agaricomycetidae</taxon>
        <taxon>Boletales</taxon>
        <taxon>Sclerodermatineae</taxon>
        <taxon>Sclerodermataceae</taxon>
        <taxon>Scleroderma</taxon>
    </lineage>
</organism>
<evidence type="ECO:0000256" key="2">
    <source>
        <dbReference type="ARBA" id="ARBA00022741"/>
    </source>
</evidence>
<dbReference type="Proteomes" id="UP000053989">
    <property type="component" value="Unassembled WGS sequence"/>
</dbReference>
<dbReference type="OrthoDB" id="413460at2759"/>
<dbReference type="PANTHER" id="PTHR45629">
    <property type="entry name" value="SNF2/RAD54 FAMILY MEMBER"/>
    <property type="match status" value="1"/>
</dbReference>
<feature type="region of interest" description="Disordered" evidence="6">
    <location>
        <begin position="676"/>
        <end position="732"/>
    </location>
</feature>
<feature type="compositionally biased region" description="Basic and acidic residues" evidence="6">
    <location>
        <begin position="676"/>
        <end position="688"/>
    </location>
</feature>
<reference evidence="10" key="2">
    <citation type="submission" date="2015-01" db="EMBL/GenBank/DDBJ databases">
        <title>Evolutionary Origins and Diversification of the Mycorrhizal Mutualists.</title>
        <authorList>
            <consortium name="DOE Joint Genome Institute"/>
            <consortium name="Mycorrhizal Genomics Consortium"/>
            <person name="Kohler A."/>
            <person name="Kuo A."/>
            <person name="Nagy L.G."/>
            <person name="Floudas D."/>
            <person name="Copeland A."/>
            <person name="Barry K.W."/>
            <person name="Cichocki N."/>
            <person name="Veneault-Fourrey C."/>
            <person name="LaButti K."/>
            <person name="Lindquist E.A."/>
            <person name="Lipzen A."/>
            <person name="Lundell T."/>
            <person name="Morin E."/>
            <person name="Murat C."/>
            <person name="Riley R."/>
            <person name="Ohm R."/>
            <person name="Sun H."/>
            <person name="Tunlid A."/>
            <person name="Henrissat B."/>
            <person name="Grigoriev I.V."/>
            <person name="Hibbett D.S."/>
            <person name="Martin F."/>
        </authorList>
    </citation>
    <scope>NUCLEOTIDE SEQUENCE [LARGE SCALE GENOMIC DNA]</scope>
    <source>
        <strain evidence="10">Foug A</strain>
    </source>
</reference>
<sequence>MKRIMVPASINTYLREYQRDGVRFFWDLYDQDKGGLLGDDMGLVRKTIQVISFLSAIMKKYGDKRDVDRRRNYVATLQDGQEWIQRRRLPPANAVWPTCLIIAPASVVQNWEREFQTWGYFEIGLYIGPQSQREEVLTDFTMGRLDVVVVTTFDLARRDIALLDDLAWSTIIVDEVHRVKNPRSKITEAYNQFTCMRRFGLTGTAIQNSYNELWTILDWTNPGKLGTSKQWKGYVVKPLTIGQSTKATEEERSKALAVAIIVRDKLLPRFFKRRTKDIIKHQLPTKTDQVVFCPLTPTQIAVYKRVLSMNSVENLIRKDELCTCGSRKKRKECCHSFEKGDVLKHMSILIKISNHLGLILPAPSDTTEQMLRHRELAEFVFAGQPVPKYGTAIMQPQYCGKWAVLDMLLRDWRIDRSNKVLLFTKSVKLLEMLEFHLGKNHYDFLKLDGSTKQPDRMPMIDRFHRDPDIFVFLISTLAGGTGLNLTGANKVVIFDPNWNPAHDLQAMDRAYRFGQTRDVSVYRLLGAGSIEELIYARQLYKQQQMAIGYQASIQTRYFAGVQGDTKRQGELFGIKNIFRLHEDTLATKTAIERASVSELDWALAHLQGKGGRRKSKSEDWVHEADLKGGKEEAELRGLSTLLFDDEPPDVAEDNDIQKTLGAIGVKYSHRNDDILQPSRIEEERSRDALRKHRQRKAATGNRKESGARSRPVSRSRTSEEDWPPKRRHHLSAPIDTKKQLVSRQRALIELGMIHNPAHLPVFAQAFGRKTSEEREELIARLDEHARHPY</sequence>
<evidence type="ECO:0008006" key="11">
    <source>
        <dbReference type="Google" id="ProtNLM"/>
    </source>
</evidence>
<dbReference type="PROSITE" id="PS51194">
    <property type="entry name" value="HELICASE_CTER"/>
    <property type="match status" value="1"/>
</dbReference>
<evidence type="ECO:0000256" key="3">
    <source>
        <dbReference type="ARBA" id="ARBA00022801"/>
    </source>
</evidence>
<dbReference type="PROSITE" id="PS00690">
    <property type="entry name" value="DEAH_ATP_HELICASE"/>
    <property type="match status" value="1"/>
</dbReference>
<protein>
    <recommendedName>
        <fullName evidence="11">Helicase ATP-binding domain-containing protein</fullName>
    </recommendedName>
</protein>
<dbReference type="PANTHER" id="PTHR45629:SF7">
    <property type="entry name" value="DNA EXCISION REPAIR PROTEIN ERCC-6-RELATED"/>
    <property type="match status" value="1"/>
</dbReference>
<feature type="domain" description="Helicase ATP-binding" evidence="7">
    <location>
        <begin position="26"/>
        <end position="223"/>
    </location>
</feature>
<keyword evidence="3" id="KW-0378">Hydrolase</keyword>
<keyword evidence="10" id="KW-1185">Reference proteome</keyword>
<dbReference type="Pfam" id="PF00176">
    <property type="entry name" value="SNF2-rel_dom"/>
    <property type="match status" value="1"/>
</dbReference>
<dbReference type="SUPFAM" id="SSF52540">
    <property type="entry name" value="P-loop containing nucleoside triphosphate hydrolases"/>
    <property type="match status" value="2"/>
</dbReference>
<dbReference type="CDD" id="cd18793">
    <property type="entry name" value="SF2_C_SNF"/>
    <property type="match status" value="1"/>
</dbReference>
<evidence type="ECO:0000256" key="6">
    <source>
        <dbReference type="SAM" id="MobiDB-lite"/>
    </source>
</evidence>
<name>A0A0C2Z4Y9_9AGAM</name>
<evidence type="ECO:0000256" key="5">
    <source>
        <dbReference type="ARBA" id="ARBA00023242"/>
    </source>
</evidence>
<dbReference type="EMBL" id="KN822107">
    <property type="protein sequence ID" value="KIM57018.1"/>
    <property type="molecule type" value="Genomic_DNA"/>
</dbReference>
<evidence type="ECO:0000259" key="8">
    <source>
        <dbReference type="PROSITE" id="PS51194"/>
    </source>
</evidence>
<dbReference type="InterPro" id="IPR014001">
    <property type="entry name" value="Helicase_ATP-bd"/>
</dbReference>
<dbReference type="FunFam" id="3.40.50.10810:FF:000019">
    <property type="entry name" value="DNA excision repair protein ERCC-6-like 2 isoform X1"/>
    <property type="match status" value="1"/>
</dbReference>
<dbReference type="InterPro" id="IPR050496">
    <property type="entry name" value="SNF2_RAD54_helicase_repair"/>
</dbReference>
<dbReference type="PROSITE" id="PS51192">
    <property type="entry name" value="HELICASE_ATP_BIND_1"/>
    <property type="match status" value="1"/>
</dbReference>
<dbReference type="GO" id="GO:0016787">
    <property type="term" value="F:hydrolase activity"/>
    <property type="evidence" value="ECO:0007669"/>
    <property type="project" value="UniProtKB-KW"/>
</dbReference>
<keyword evidence="5" id="KW-0539">Nucleus</keyword>
<evidence type="ECO:0000259" key="7">
    <source>
        <dbReference type="PROSITE" id="PS51192"/>
    </source>
</evidence>
<keyword evidence="4" id="KW-0067">ATP-binding</keyword>
<dbReference type="Gene3D" id="3.40.50.10810">
    <property type="entry name" value="Tandem AAA-ATPase domain"/>
    <property type="match status" value="1"/>
</dbReference>
<evidence type="ECO:0000256" key="1">
    <source>
        <dbReference type="ARBA" id="ARBA00004123"/>
    </source>
</evidence>
<dbReference type="GO" id="GO:0005634">
    <property type="term" value="C:nucleus"/>
    <property type="evidence" value="ECO:0007669"/>
    <property type="project" value="UniProtKB-SubCell"/>
</dbReference>
<dbReference type="InterPro" id="IPR027417">
    <property type="entry name" value="P-loop_NTPase"/>
</dbReference>
<reference evidence="9 10" key="1">
    <citation type="submission" date="2014-04" db="EMBL/GenBank/DDBJ databases">
        <authorList>
            <consortium name="DOE Joint Genome Institute"/>
            <person name="Kuo A."/>
            <person name="Kohler A."/>
            <person name="Nagy L.G."/>
            <person name="Floudas D."/>
            <person name="Copeland A."/>
            <person name="Barry K.W."/>
            <person name="Cichocki N."/>
            <person name="Veneault-Fourrey C."/>
            <person name="LaButti K."/>
            <person name="Lindquist E.A."/>
            <person name="Lipzen A."/>
            <person name="Lundell T."/>
            <person name="Morin E."/>
            <person name="Murat C."/>
            <person name="Sun H."/>
            <person name="Tunlid A."/>
            <person name="Henrissat B."/>
            <person name="Grigoriev I.V."/>
            <person name="Hibbett D.S."/>
            <person name="Martin F."/>
            <person name="Nordberg H.P."/>
            <person name="Cantor M.N."/>
            <person name="Hua S.X."/>
        </authorList>
    </citation>
    <scope>NUCLEOTIDE SEQUENCE [LARGE SCALE GENOMIC DNA]</scope>
    <source>
        <strain evidence="9 10">Foug A</strain>
    </source>
</reference>
<dbReference type="HOGENOM" id="CLU_000315_4_3_1"/>
<dbReference type="SMART" id="SM00487">
    <property type="entry name" value="DEXDc"/>
    <property type="match status" value="1"/>
</dbReference>
<evidence type="ECO:0000256" key="4">
    <source>
        <dbReference type="ARBA" id="ARBA00022840"/>
    </source>
</evidence>
<accession>A0A0C2Z4Y9</accession>
<dbReference type="InterPro" id="IPR000330">
    <property type="entry name" value="SNF2_N"/>
</dbReference>
<dbReference type="InterPro" id="IPR001650">
    <property type="entry name" value="Helicase_C-like"/>
</dbReference>